<gene>
    <name evidence="4" type="ORF">SAMN04488122_2146</name>
</gene>
<protein>
    <recommendedName>
        <fullName evidence="6">FecR protein</fullName>
    </recommendedName>
</protein>
<dbReference type="PANTHER" id="PTHR30273">
    <property type="entry name" value="PERIPLASMIC SIGNAL SENSOR AND SIGMA FACTOR ACTIVATOR FECR-RELATED"/>
    <property type="match status" value="1"/>
</dbReference>
<evidence type="ECO:0000259" key="3">
    <source>
        <dbReference type="Pfam" id="PF16344"/>
    </source>
</evidence>
<name>A0A1I0R2R0_9BACT</name>
<feature type="transmembrane region" description="Helical" evidence="1">
    <location>
        <begin position="80"/>
        <end position="99"/>
    </location>
</feature>
<dbReference type="InterPro" id="IPR012373">
    <property type="entry name" value="Ferrdict_sens_TM"/>
</dbReference>
<evidence type="ECO:0000256" key="1">
    <source>
        <dbReference type="SAM" id="Phobius"/>
    </source>
</evidence>
<evidence type="ECO:0000313" key="5">
    <source>
        <dbReference type="Proteomes" id="UP000199310"/>
    </source>
</evidence>
<dbReference type="PANTHER" id="PTHR30273:SF2">
    <property type="entry name" value="PROTEIN FECR"/>
    <property type="match status" value="1"/>
</dbReference>
<dbReference type="InterPro" id="IPR006860">
    <property type="entry name" value="FecR"/>
</dbReference>
<evidence type="ECO:0000259" key="2">
    <source>
        <dbReference type="Pfam" id="PF04773"/>
    </source>
</evidence>
<reference evidence="5" key="1">
    <citation type="submission" date="2016-10" db="EMBL/GenBank/DDBJ databases">
        <authorList>
            <person name="Varghese N."/>
            <person name="Submissions S."/>
        </authorList>
    </citation>
    <scope>NUCLEOTIDE SEQUENCE [LARGE SCALE GENOMIC DNA]</scope>
    <source>
        <strain evidence="5">DSM 3695</strain>
    </source>
</reference>
<proteinExistence type="predicted"/>
<dbReference type="Proteomes" id="UP000199310">
    <property type="component" value="Unassembled WGS sequence"/>
</dbReference>
<organism evidence="4 5">
    <name type="scientific">Chitinophaga arvensicola</name>
    <dbReference type="NCBI Taxonomy" id="29529"/>
    <lineage>
        <taxon>Bacteria</taxon>
        <taxon>Pseudomonadati</taxon>
        <taxon>Bacteroidota</taxon>
        <taxon>Chitinophagia</taxon>
        <taxon>Chitinophagales</taxon>
        <taxon>Chitinophagaceae</taxon>
        <taxon>Chitinophaga</taxon>
    </lineage>
</organism>
<dbReference type="RefSeq" id="WP_089894281.1">
    <property type="nucleotide sequence ID" value="NZ_FOJG01000001.1"/>
</dbReference>
<dbReference type="GO" id="GO:0016989">
    <property type="term" value="F:sigma factor antagonist activity"/>
    <property type="evidence" value="ECO:0007669"/>
    <property type="project" value="TreeGrafter"/>
</dbReference>
<accession>A0A1I0R2R0</accession>
<dbReference type="Pfam" id="PF04773">
    <property type="entry name" value="FecR"/>
    <property type="match status" value="1"/>
</dbReference>
<dbReference type="InterPro" id="IPR032508">
    <property type="entry name" value="FecR_C"/>
</dbReference>
<feature type="domain" description="Protein FecR C-terminal" evidence="3">
    <location>
        <begin position="322"/>
        <end position="388"/>
    </location>
</feature>
<evidence type="ECO:0008006" key="6">
    <source>
        <dbReference type="Google" id="ProtNLM"/>
    </source>
</evidence>
<dbReference type="Pfam" id="PF16344">
    <property type="entry name" value="FecR_C"/>
    <property type="match status" value="1"/>
</dbReference>
<keyword evidence="1" id="KW-0472">Membrane</keyword>
<dbReference type="Gene3D" id="2.60.120.1440">
    <property type="match status" value="1"/>
</dbReference>
<sequence length="390" mass="43204">MNDFKELLARYLHGELTSEEVSRLMTYIVEDEAVLPEEITALLSAQREAGTGDPVQEELLFNRIMDMDRELSRKPVYRRMWWAAAAGILMLLGAAGYFWHQQNNPVSTKHPTVAVSEPDTKIPAGSKGAILTLSNGENIVLDSTGNGTIAIQNGVKVALNNGQLQYQPDSASTAIVFNTLSTPRGREFQIVLPDGSRVWLNSASSIKYPAAFNGKERSVEITGEVYFEIAANANMPFKVKINKETTIDVLGTHFNINAYPDEKNIAATLAEGAIRFNLNQESTILSPGQQAGVPNQSAGKKHIHVTANADLAQILAWKDGLFDFNHMPFDQVMRQLSRWYDIDVTYENGIPDIDFEGTLGRDVSLSKILFFLGKVGVQYRIEGRRLVISQ</sequence>
<evidence type="ECO:0000313" key="4">
    <source>
        <dbReference type="EMBL" id="SEW34769.1"/>
    </source>
</evidence>
<dbReference type="Gene3D" id="3.55.50.30">
    <property type="match status" value="1"/>
</dbReference>
<feature type="domain" description="FecR protein" evidence="2">
    <location>
        <begin position="179"/>
        <end position="274"/>
    </location>
</feature>
<keyword evidence="1" id="KW-1133">Transmembrane helix</keyword>
<dbReference type="STRING" id="29529.SAMN04488122_2146"/>
<dbReference type="EMBL" id="FOJG01000001">
    <property type="protein sequence ID" value="SEW34769.1"/>
    <property type="molecule type" value="Genomic_DNA"/>
</dbReference>
<keyword evidence="1" id="KW-0812">Transmembrane</keyword>
<dbReference type="OrthoDB" id="634407at2"/>
<dbReference type="AlphaFoldDB" id="A0A1I0R2R0"/>
<keyword evidence="5" id="KW-1185">Reference proteome</keyword>